<dbReference type="InterPro" id="IPR013974">
    <property type="entry name" value="SAF"/>
</dbReference>
<dbReference type="EMBL" id="BARS01012215">
    <property type="protein sequence ID" value="GAF98098.1"/>
    <property type="molecule type" value="Genomic_DNA"/>
</dbReference>
<dbReference type="GO" id="GO:0042597">
    <property type="term" value="C:periplasmic space"/>
    <property type="evidence" value="ECO:0007669"/>
    <property type="project" value="UniProtKB-SubCell"/>
</dbReference>
<name>X0TWZ5_9ZZZZ</name>
<dbReference type="Gene3D" id="3.90.1210.10">
    <property type="entry name" value="Antifreeze-like/N-acetylneuraminic acid synthase C-terminal domain"/>
    <property type="match status" value="1"/>
</dbReference>
<protein>
    <recommendedName>
        <fullName evidence="4">SAF domain-containing protein</fullName>
    </recommendedName>
</protein>
<organism evidence="5">
    <name type="scientific">marine sediment metagenome</name>
    <dbReference type="NCBI Taxonomy" id="412755"/>
    <lineage>
        <taxon>unclassified sequences</taxon>
        <taxon>metagenomes</taxon>
        <taxon>ecological metagenomes</taxon>
    </lineage>
</organism>
<dbReference type="PANTHER" id="PTHR36307">
    <property type="entry name" value="FLAGELLA BASAL BODY P-RING FORMATION PROTEIN FLGA"/>
    <property type="match status" value="1"/>
</dbReference>
<evidence type="ECO:0000313" key="5">
    <source>
        <dbReference type="EMBL" id="GAF98098.1"/>
    </source>
</evidence>
<dbReference type="SMART" id="SM00858">
    <property type="entry name" value="SAF"/>
    <property type="match status" value="1"/>
</dbReference>
<proteinExistence type="predicted"/>
<gene>
    <name evidence="5" type="ORF">S01H1_21871</name>
</gene>
<evidence type="ECO:0000259" key="4">
    <source>
        <dbReference type="SMART" id="SM00858"/>
    </source>
</evidence>
<evidence type="ECO:0000256" key="3">
    <source>
        <dbReference type="ARBA" id="ARBA00022764"/>
    </source>
</evidence>
<keyword evidence="2" id="KW-0732">Signal</keyword>
<comment type="subcellular location">
    <subcellularLocation>
        <location evidence="1">Periplasm</location>
    </subcellularLocation>
</comment>
<dbReference type="InterPro" id="IPR039246">
    <property type="entry name" value="Flagellar_FlgA"/>
</dbReference>
<dbReference type="NCBIfam" id="TIGR03170">
    <property type="entry name" value="flgA_cterm"/>
    <property type="match status" value="1"/>
</dbReference>
<keyword evidence="3" id="KW-0574">Periplasm</keyword>
<reference evidence="5" key="1">
    <citation type="journal article" date="2014" name="Front. Microbiol.">
        <title>High frequency of phylogenetically diverse reductive dehalogenase-homologous genes in deep subseafloor sedimentary metagenomes.</title>
        <authorList>
            <person name="Kawai M."/>
            <person name="Futagami T."/>
            <person name="Toyoda A."/>
            <person name="Takaki Y."/>
            <person name="Nishi S."/>
            <person name="Hori S."/>
            <person name="Arai W."/>
            <person name="Tsubouchi T."/>
            <person name="Morono Y."/>
            <person name="Uchiyama I."/>
            <person name="Ito T."/>
            <person name="Fujiyama A."/>
            <person name="Inagaki F."/>
            <person name="Takami H."/>
        </authorList>
    </citation>
    <scope>NUCLEOTIDE SEQUENCE</scope>
    <source>
        <strain evidence="5">Expedition CK06-06</strain>
    </source>
</reference>
<feature type="domain" description="SAF" evidence="4">
    <location>
        <begin position="88"/>
        <end position="150"/>
    </location>
</feature>
<dbReference type="CDD" id="cd11614">
    <property type="entry name" value="SAF_CpaB_FlgA_like"/>
    <property type="match status" value="1"/>
</dbReference>
<dbReference type="InterPro" id="IPR017585">
    <property type="entry name" value="SAF_FlgA"/>
</dbReference>
<evidence type="ECO:0000256" key="1">
    <source>
        <dbReference type="ARBA" id="ARBA00004418"/>
    </source>
</evidence>
<accession>X0TWZ5</accession>
<dbReference type="Gene3D" id="2.30.30.760">
    <property type="match status" value="1"/>
</dbReference>
<dbReference type="PANTHER" id="PTHR36307:SF1">
    <property type="entry name" value="FLAGELLA BASAL BODY P-RING FORMATION PROTEIN FLGA"/>
    <property type="match status" value="1"/>
</dbReference>
<evidence type="ECO:0000256" key="2">
    <source>
        <dbReference type="ARBA" id="ARBA00022729"/>
    </source>
</evidence>
<comment type="caution">
    <text evidence="5">The sequence shown here is derived from an EMBL/GenBank/DDBJ whole genome shotgun (WGS) entry which is preliminary data.</text>
</comment>
<dbReference type="Pfam" id="PF13144">
    <property type="entry name" value="ChapFlgA"/>
    <property type="match status" value="1"/>
</dbReference>
<dbReference type="AlphaFoldDB" id="X0TWZ5"/>
<sequence length="212" mass="23208">SLELTGEMIAEDLRRFIGAEMPWDSQQATIDVQALQQGFVVPEGDLTMQWSANPQYRWVGPGVFRAEISVDGEPKRSLTCRASVEAYADVLVAATDIPRGRIISPDDLQLEKRAMSRFRHGVLTDPAQAVGKLARSTIFPGAVLTKRQVVPRKLVRRYQTVTVEARTGALVVRGLARAMSDGAAGDMIVCMNPGSKEEFIGVIRKDGIVVVE</sequence>
<dbReference type="GO" id="GO:0044780">
    <property type="term" value="P:bacterial-type flagellum assembly"/>
    <property type="evidence" value="ECO:0007669"/>
    <property type="project" value="InterPro"/>
</dbReference>
<feature type="non-terminal residue" evidence="5">
    <location>
        <position position="1"/>
    </location>
</feature>